<reference evidence="1 2" key="1">
    <citation type="submission" date="2024-11" db="EMBL/GenBank/DDBJ databases">
        <title>Adaptive evolution of stress response genes in parasites aligns with host niche diversity.</title>
        <authorList>
            <person name="Hahn C."/>
            <person name="Resl P."/>
        </authorList>
    </citation>
    <scope>NUCLEOTIDE SEQUENCE [LARGE SCALE GENOMIC DNA]</scope>
    <source>
        <strain evidence="1">EGGRZ-B1_66</strain>
        <tissue evidence="1">Body</tissue>
    </source>
</reference>
<comment type="caution">
    <text evidence="1">The sequence shown here is derived from an EMBL/GenBank/DDBJ whole genome shotgun (WGS) entry which is preliminary data.</text>
</comment>
<proteinExistence type="predicted"/>
<evidence type="ECO:0000313" key="2">
    <source>
        <dbReference type="Proteomes" id="UP001626550"/>
    </source>
</evidence>
<keyword evidence="2" id="KW-1185">Reference proteome</keyword>
<dbReference type="AlphaFoldDB" id="A0ABD2PPM6"/>
<dbReference type="Proteomes" id="UP001626550">
    <property type="component" value="Unassembled WGS sequence"/>
</dbReference>
<sequence>MGTGASVLSTRILMRFRKRLKATDSYDFGEFNEHDVDGTGVCFTEDYQRANVPVLVIESTEPKKIEKKTNNLSHSRTLNDAEANALIEQKLPEITIKSVNRELKAHPLLVSEFILVKEENMDDPSEDLDCMLPASVQQSPSKLPVFLIPNRNKSSTETILMKCNRLFKTVYAINAICDPILYAEDSSAVYSMRKYLNPRSYKEFTAFDNSTTSEVEIRACSQISDIIQLTDRWDFYYYTDVMHFRNEPNKMRIQPGRWLLMSDQIYQGVIFNCPNIKFVHLHWSPSNANG</sequence>
<gene>
    <name evidence="1" type="ORF">Ciccas_012324</name>
</gene>
<evidence type="ECO:0000313" key="1">
    <source>
        <dbReference type="EMBL" id="KAL3309130.1"/>
    </source>
</evidence>
<dbReference type="EMBL" id="JBJKFK010004258">
    <property type="protein sequence ID" value="KAL3309130.1"/>
    <property type="molecule type" value="Genomic_DNA"/>
</dbReference>
<organism evidence="1 2">
    <name type="scientific">Cichlidogyrus casuarinus</name>
    <dbReference type="NCBI Taxonomy" id="1844966"/>
    <lineage>
        <taxon>Eukaryota</taxon>
        <taxon>Metazoa</taxon>
        <taxon>Spiralia</taxon>
        <taxon>Lophotrochozoa</taxon>
        <taxon>Platyhelminthes</taxon>
        <taxon>Monogenea</taxon>
        <taxon>Monopisthocotylea</taxon>
        <taxon>Dactylogyridea</taxon>
        <taxon>Ancyrocephalidae</taxon>
        <taxon>Cichlidogyrus</taxon>
    </lineage>
</organism>
<name>A0ABD2PPM6_9PLAT</name>
<accession>A0ABD2PPM6</accession>
<protein>
    <submittedName>
        <fullName evidence="1">Uncharacterized protein</fullName>
    </submittedName>
</protein>